<sequence length="67" mass="7292">MTFILQYHLDSEFFLKSKCLSSLPRILMSFPSESGCLPPSESGCLPLSNPDVFSPHESGCLPLSESG</sequence>
<dbReference type="AlphaFoldDB" id="A0A914DSS6"/>
<dbReference type="Proteomes" id="UP000887540">
    <property type="component" value="Unplaced"/>
</dbReference>
<protein>
    <submittedName>
        <fullName evidence="2">Uncharacterized protein</fullName>
    </submittedName>
</protein>
<evidence type="ECO:0000313" key="2">
    <source>
        <dbReference type="WBParaSite" id="ACRNAN_scaffold3610.g25545.t1"/>
    </source>
</evidence>
<reference evidence="2" key="1">
    <citation type="submission" date="2022-11" db="UniProtKB">
        <authorList>
            <consortium name="WormBaseParasite"/>
        </authorList>
    </citation>
    <scope>IDENTIFICATION</scope>
</reference>
<accession>A0A914DSS6</accession>
<keyword evidence="1" id="KW-1185">Reference proteome</keyword>
<dbReference type="WBParaSite" id="ACRNAN_scaffold3610.g25545.t1">
    <property type="protein sequence ID" value="ACRNAN_scaffold3610.g25545.t1"/>
    <property type="gene ID" value="ACRNAN_scaffold3610.g25545"/>
</dbReference>
<organism evidence="1 2">
    <name type="scientific">Acrobeloides nanus</name>
    <dbReference type="NCBI Taxonomy" id="290746"/>
    <lineage>
        <taxon>Eukaryota</taxon>
        <taxon>Metazoa</taxon>
        <taxon>Ecdysozoa</taxon>
        <taxon>Nematoda</taxon>
        <taxon>Chromadorea</taxon>
        <taxon>Rhabditida</taxon>
        <taxon>Tylenchina</taxon>
        <taxon>Cephalobomorpha</taxon>
        <taxon>Cephaloboidea</taxon>
        <taxon>Cephalobidae</taxon>
        <taxon>Acrobeloides</taxon>
    </lineage>
</organism>
<evidence type="ECO:0000313" key="1">
    <source>
        <dbReference type="Proteomes" id="UP000887540"/>
    </source>
</evidence>
<proteinExistence type="predicted"/>
<name>A0A914DSS6_9BILA</name>